<feature type="region of interest" description="Disordered" evidence="1">
    <location>
        <begin position="106"/>
        <end position="161"/>
    </location>
</feature>
<gene>
    <name evidence="2" type="ORF">PHYSODRAFT_334585</name>
</gene>
<dbReference type="GeneID" id="20646837"/>
<feature type="compositionally biased region" description="Polar residues" evidence="1">
    <location>
        <begin position="73"/>
        <end position="85"/>
    </location>
</feature>
<dbReference type="RefSeq" id="XP_009530144.1">
    <property type="nucleotide sequence ID" value="XM_009531849.1"/>
</dbReference>
<evidence type="ECO:0000256" key="1">
    <source>
        <dbReference type="SAM" id="MobiDB-lite"/>
    </source>
</evidence>
<feature type="compositionally biased region" description="Polar residues" evidence="1">
    <location>
        <begin position="146"/>
        <end position="161"/>
    </location>
</feature>
<sequence length="161" mass="17349">MARRDSSNLDACRGIIYSGRSSQRPSQYELKRGNSTMKVTPRVDLPAGGSAEMEDSPAQQIVVDPYAEPQPGKLSTRSKSGRQSTLADMLWKRSNTNVDLLRRSSASKMHQKLKSRHSLPAGVAVTATNTESEMPPIPDEADGPAETSQLEAPSSPPTLAS</sequence>
<dbReference type="KEGG" id="psoj:PHYSODRAFT_334585"/>
<proteinExistence type="predicted"/>
<organism evidence="2 3">
    <name type="scientific">Phytophthora sojae (strain P6497)</name>
    <name type="common">Soybean stem and root rot agent</name>
    <name type="synonym">Phytophthora megasperma f. sp. glycines</name>
    <dbReference type="NCBI Taxonomy" id="1094619"/>
    <lineage>
        <taxon>Eukaryota</taxon>
        <taxon>Sar</taxon>
        <taxon>Stramenopiles</taxon>
        <taxon>Oomycota</taxon>
        <taxon>Peronosporomycetes</taxon>
        <taxon>Peronosporales</taxon>
        <taxon>Peronosporaceae</taxon>
        <taxon>Phytophthora</taxon>
    </lineage>
</organism>
<reference evidence="2 3" key="1">
    <citation type="journal article" date="2006" name="Science">
        <title>Phytophthora genome sequences uncover evolutionary origins and mechanisms of pathogenesis.</title>
        <authorList>
            <person name="Tyler B.M."/>
            <person name="Tripathy S."/>
            <person name="Zhang X."/>
            <person name="Dehal P."/>
            <person name="Jiang R.H."/>
            <person name="Aerts A."/>
            <person name="Arredondo F.D."/>
            <person name="Baxter L."/>
            <person name="Bensasson D."/>
            <person name="Beynon J.L."/>
            <person name="Chapman J."/>
            <person name="Damasceno C.M."/>
            <person name="Dorrance A.E."/>
            <person name="Dou D."/>
            <person name="Dickerman A.W."/>
            <person name="Dubchak I.L."/>
            <person name="Garbelotto M."/>
            <person name="Gijzen M."/>
            <person name="Gordon S.G."/>
            <person name="Govers F."/>
            <person name="Grunwald N.J."/>
            <person name="Huang W."/>
            <person name="Ivors K.L."/>
            <person name="Jones R.W."/>
            <person name="Kamoun S."/>
            <person name="Krampis K."/>
            <person name="Lamour K.H."/>
            <person name="Lee M.K."/>
            <person name="McDonald W.H."/>
            <person name="Medina M."/>
            <person name="Meijer H.J."/>
            <person name="Nordberg E.K."/>
            <person name="Maclean D.J."/>
            <person name="Ospina-Giraldo M.D."/>
            <person name="Morris P.F."/>
            <person name="Phuntumart V."/>
            <person name="Putnam N.H."/>
            <person name="Rash S."/>
            <person name="Rose J.K."/>
            <person name="Sakihama Y."/>
            <person name="Salamov A.A."/>
            <person name="Savidor A."/>
            <person name="Scheuring C.F."/>
            <person name="Smith B.M."/>
            <person name="Sobral B.W."/>
            <person name="Terry A."/>
            <person name="Torto-Alalibo T.A."/>
            <person name="Win J."/>
            <person name="Xu Z."/>
            <person name="Zhang H."/>
            <person name="Grigoriev I.V."/>
            <person name="Rokhsar D.S."/>
            <person name="Boore J.L."/>
        </authorList>
    </citation>
    <scope>NUCLEOTIDE SEQUENCE [LARGE SCALE GENOMIC DNA]</scope>
    <source>
        <strain evidence="2 3">P6497</strain>
    </source>
</reference>
<protein>
    <submittedName>
        <fullName evidence="2">Uncharacterized protein</fullName>
    </submittedName>
</protein>
<keyword evidence="3" id="KW-1185">Reference proteome</keyword>
<evidence type="ECO:0000313" key="2">
    <source>
        <dbReference type="EMBL" id="EGZ16395.1"/>
    </source>
</evidence>
<dbReference type="EMBL" id="JH159155">
    <property type="protein sequence ID" value="EGZ16395.1"/>
    <property type="molecule type" value="Genomic_DNA"/>
</dbReference>
<dbReference type="InParanoid" id="G4ZPZ1"/>
<evidence type="ECO:0000313" key="3">
    <source>
        <dbReference type="Proteomes" id="UP000002640"/>
    </source>
</evidence>
<dbReference type="AlphaFoldDB" id="G4ZPZ1"/>
<dbReference type="Proteomes" id="UP000002640">
    <property type="component" value="Unassembled WGS sequence"/>
</dbReference>
<feature type="region of interest" description="Disordered" evidence="1">
    <location>
        <begin position="1"/>
        <end position="85"/>
    </location>
</feature>
<accession>G4ZPZ1</accession>
<name>G4ZPZ1_PHYSP</name>